<keyword evidence="3" id="KW-1015">Disulfide bond</keyword>
<dbReference type="InterPro" id="IPR000169">
    <property type="entry name" value="Pept_cys_AS"/>
</dbReference>
<dbReference type="Proteomes" id="UP000823388">
    <property type="component" value="Chromosome 2N"/>
</dbReference>
<dbReference type="InterPro" id="IPR000668">
    <property type="entry name" value="Peptidase_C1A_C"/>
</dbReference>
<feature type="domain" description="Peptidase C1A papain C-terminal" evidence="5">
    <location>
        <begin position="180"/>
        <end position="368"/>
    </location>
</feature>
<dbReference type="Gene3D" id="3.90.70.10">
    <property type="entry name" value="Cysteine proteinases"/>
    <property type="match status" value="1"/>
</dbReference>
<dbReference type="GO" id="GO:0006508">
    <property type="term" value="P:proteolysis"/>
    <property type="evidence" value="ECO:0007669"/>
    <property type="project" value="InterPro"/>
</dbReference>
<dbReference type="SMART" id="SM00645">
    <property type="entry name" value="Pept_C1"/>
    <property type="match status" value="1"/>
</dbReference>
<comment type="similarity">
    <text evidence="1">Belongs to the peptidase C1 family.</text>
</comment>
<dbReference type="AlphaFoldDB" id="A0A8T0V8Y1"/>
<keyword evidence="2 4" id="KW-0732">Signal</keyword>
<dbReference type="InterPro" id="IPR013128">
    <property type="entry name" value="Peptidase_C1A"/>
</dbReference>
<evidence type="ECO:0000259" key="6">
    <source>
        <dbReference type="SMART" id="SM00848"/>
    </source>
</evidence>
<sequence>MAATCPLLPMKNSLPCFLVVVLLAVVYIDSAGCSPWMAVVRQQVGGGGSYDDDSGAEPDEMMERFQRWKVEYNRSYATAWEERHRFQVYASNMRYIEARNGEDPSYALGETEYTDLSTEEFMAMYTMATPTPPPPPLDDDDDLDDAGGMETITTRAGTVHGGGAVRLGGVYVNSSSSGRLPAHVDWRASGAVTEVKNQGRCGSCWAFAAVAAVEGKNKIRTGRLVSLSEQELVDCDAKENGCKDGNNDRAFMWIKRNGGITSRADYPYTGVKGACRRAKLTHHAATVAGFCHVAANDEASLMGAVARQPVAVWVKVDHPDFHNFRGQGVYIPWALRQQAPPRRHRGWVREGPGHRAKVLDRQELVGDQLGRRRLHQDEDAGPRQARGLLRHRHRTFLSNYVMRYSMHVLYAVHVIVIKGA</sequence>
<name>A0A8T0V8Y1_PANVG</name>
<reference evidence="7" key="1">
    <citation type="submission" date="2020-05" db="EMBL/GenBank/DDBJ databases">
        <title>WGS assembly of Panicum virgatum.</title>
        <authorList>
            <person name="Lovell J.T."/>
            <person name="Jenkins J."/>
            <person name="Shu S."/>
            <person name="Juenger T.E."/>
            <person name="Schmutz J."/>
        </authorList>
    </citation>
    <scope>NUCLEOTIDE SEQUENCE</scope>
    <source>
        <strain evidence="7">AP13</strain>
    </source>
</reference>
<evidence type="ECO:0000256" key="2">
    <source>
        <dbReference type="ARBA" id="ARBA00022729"/>
    </source>
</evidence>
<evidence type="ECO:0000313" key="7">
    <source>
        <dbReference type="EMBL" id="KAG2632862.1"/>
    </source>
</evidence>
<evidence type="ECO:0000259" key="5">
    <source>
        <dbReference type="SMART" id="SM00645"/>
    </source>
</evidence>
<dbReference type="EMBL" id="CM029040">
    <property type="protein sequence ID" value="KAG2632862.1"/>
    <property type="molecule type" value="Genomic_DNA"/>
</dbReference>
<keyword evidence="8" id="KW-1185">Reference proteome</keyword>
<dbReference type="PANTHER" id="PTHR12411">
    <property type="entry name" value="CYSTEINE PROTEASE FAMILY C1-RELATED"/>
    <property type="match status" value="1"/>
</dbReference>
<dbReference type="InterPro" id="IPR013201">
    <property type="entry name" value="Prot_inhib_I29"/>
</dbReference>
<proteinExistence type="inferred from homology"/>
<dbReference type="CDD" id="cd02248">
    <property type="entry name" value="Peptidase_C1A"/>
    <property type="match status" value="1"/>
</dbReference>
<feature type="domain" description="Cathepsin propeptide inhibitor" evidence="6">
    <location>
        <begin position="65"/>
        <end position="121"/>
    </location>
</feature>
<feature type="chain" id="PRO_5035734789" evidence="4">
    <location>
        <begin position="34"/>
        <end position="420"/>
    </location>
</feature>
<dbReference type="InterPro" id="IPR039417">
    <property type="entry name" value="Peptidase_C1A_papain-like"/>
</dbReference>
<organism evidence="7 8">
    <name type="scientific">Panicum virgatum</name>
    <name type="common">Blackwell switchgrass</name>
    <dbReference type="NCBI Taxonomy" id="38727"/>
    <lineage>
        <taxon>Eukaryota</taxon>
        <taxon>Viridiplantae</taxon>
        <taxon>Streptophyta</taxon>
        <taxon>Embryophyta</taxon>
        <taxon>Tracheophyta</taxon>
        <taxon>Spermatophyta</taxon>
        <taxon>Magnoliopsida</taxon>
        <taxon>Liliopsida</taxon>
        <taxon>Poales</taxon>
        <taxon>Poaceae</taxon>
        <taxon>PACMAD clade</taxon>
        <taxon>Panicoideae</taxon>
        <taxon>Panicodae</taxon>
        <taxon>Paniceae</taxon>
        <taxon>Panicinae</taxon>
        <taxon>Panicum</taxon>
        <taxon>Panicum sect. Hiantes</taxon>
    </lineage>
</organism>
<evidence type="ECO:0000256" key="1">
    <source>
        <dbReference type="ARBA" id="ARBA00008455"/>
    </source>
</evidence>
<dbReference type="InterPro" id="IPR038765">
    <property type="entry name" value="Papain-like_cys_pep_sf"/>
</dbReference>
<comment type="caution">
    <text evidence="7">The sequence shown here is derived from an EMBL/GenBank/DDBJ whole genome shotgun (WGS) entry which is preliminary data.</text>
</comment>
<gene>
    <name evidence="7" type="ORF">PVAP13_2NG121200</name>
</gene>
<dbReference type="Pfam" id="PF08246">
    <property type="entry name" value="Inhibitor_I29"/>
    <property type="match status" value="1"/>
</dbReference>
<dbReference type="GO" id="GO:0008234">
    <property type="term" value="F:cysteine-type peptidase activity"/>
    <property type="evidence" value="ECO:0007669"/>
    <property type="project" value="InterPro"/>
</dbReference>
<evidence type="ECO:0000256" key="4">
    <source>
        <dbReference type="SAM" id="SignalP"/>
    </source>
</evidence>
<protein>
    <submittedName>
        <fullName evidence="7">Uncharacterized protein</fullName>
    </submittedName>
</protein>
<evidence type="ECO:0000313" key="8">
    <source>
        <dbReference type="Proteomes" id="UP000823388"/>
    </source>
</evidence>
<dbReference type="Pfam" id="PF00112">
    <property type="entry name" value="Peptidase_C1"/>
    <property type="match status" value="1"/>
</dbReference>
<evidence type="ECO:0000256" key="3">
    <source>
        <dbReference type="ARBA" id="ARBA00023157"/>
    </source>
</evidence>
<dbReference type="SMART" id="SM00848">
    <property type="entry name" value="Inhibitor_I29"/>
    <property type="match status" value="1"/>
</dbReference>
<feature type="signal peptide" evidence="4">
    <location>
        <begin position="1"/>
        <end position="33"/>
    </location>
</feature>
<dbReference type="PROSITE" id="PS00139">
    <property type="entry name" value="THIOL_PROTEASE_CYS"/>
    <property type="match status" value="1"/>
</dbReference>
<dbReference type="SUPFAM" id="SSF54001">
    <property type="entry name" value="Cysteine proteinases"/>
    <property type="match status" value="1"/>
</dbReference>
<accession>A0A8T0V8Y1</accession>